<evidence type="ECO:0000259" key="3">
    <source>
        <dbReference type="Pfam" id="PF03061"/>
    </source>
</evidence>
<dbReference type="InterPro" id="IPR050563">
    <property type="entry name" value="4-hydroxybenzoyl-CoA_TE"/>
</dbReference>
<comment type="caution">
    <text evidence="4">The sequence shown here is derived from an EMBL/GenBank/DDBJ whole genome shotgun (WGS) entry which is preliminary data.</text>
</comment>
<name>A0A2T0WFS1_9BACT</name>
<dbReference type="InterPro" id="IPR029069">
    <property type="entry name" value="HotDog_dom_sf"/>
</dbReference>
<reference evidence="4 5" key="1">
    <citation type="submission" date="2018-03" db="EMBL/GenBank/DDBJ databases">
        <title>Genomic Encyclopedia of Archaeal and Bacterial Type Strains, Phase II (KMG-II): from individual species to whole genera.</title>
        <authorList>
            <person name="Goeker M."/>
        </authorList>
    </citation>
    <scope>NUCLEOTIDE SEQUENCE [LARGE SCALE GENOMIC DNA]</scope>
    <source>
        <strain evidence="4 5">DSM 27929</strain>
    </source>
</reference>
<dbReference type="NCBIfam" id="TIGR00051">
    <property type="entry name" value="YbgC/FadM family acyl-CoA thioesterase"/>
    <property type="match status" value="1"/>
</dbReference>
<dbReference type="Gene3D" id="3.10.129.10">
    <property type="entry name" value="Hotdog Thioesterase"/>
    <property type="match status" value="1"/>
</dbReference>
<evidence type="ECO:0000256" key="1">
    <source>
        <dbReference type="ARBA" id="ARBA00005953"/>
    </source>
</evidence>
<gene>
    <name evidence="4" type="ORF">CLW00_112107</name>
</gene>
<keyword evidence="5" id="KW-1185">Reference proteome</keyword>
<dbReference type="CDD" id="cd00586">
    <property type="entry name" value="4HBT"/>
    <property type="match status" value="1"/>
</dbReference>
<dbReference type="GO" id="GO:0047617">
    <property type="term" value="F:fatty acyl-CoA hydrolase activity"/>
    <property type="evidence" value="ECO:0007669"/>
    <property type="project" value="TreeGrafter"/>
</dbReference>
<dbReference type="PANTHER" id="PTHR31793">
    <property type="entry name" value="4-HYDROXYBENZOYL-COA THIOESTERASE FAMILY MEMBER"/>
    <property type="match status" value="1"/>
</dbReference>
<accession>A0A2T0WFS1</accession>
<dbReference type="Proteomes" id="UP000238157">
    <property type="component" value="Unassembled WGS sequence"/>
</dbReference>
<dbReference type="PIRSF" id="PIRSF003230">
    <property type="entry name" value="YbgC"/>
    <property type="match status" value="1"/>
</dbReference>
<dbReference type="Pfam" id="PF03061">
    <property type="entry name" value="4HBT"/>
    <property type="match status" value="1"/>
</dbReference>
<evidence type="ECO:0000256" key="2">
    <source>
        <dbReference type="ARBA" id="ARBA00022801"/>
    </source>
</evidence>
<protein>
    <submittedName>
        <fullName evidence="4">Acyl-CoA thioester hydrolase</fullName>
    </submittedName>
</protein>
<sequence>MQEDTRQHLTALKSTDMFQAETQVRVRYAETDQMAYVYYGNYAMYFEVARVEALRAAGFSYKQMEEDGVIMPVLELHTQFIKPGKYDELLTIKTTIPELPGIRIRFEYEVLNEAKELLTKGWTTLTFLKKENHRPCRPPQYLLDLLRPYFD</sequence>
<proteinExistence type="inferred from homology"/>
<dbReference type="AlphaFoldDB" id="A0A2T0WFS1"/>
<dbReference type="InterPro" id="IPR006684">
    <property type="entry name" value="YbgC/YbaW"/>
</dbReference>
<dbReference type="EMBL" id="PVTR01000012">
    <property type="protein sequence ID" value="PRY85526.1"/>
    <property type="molecule type" value="Genomic_DNA"/>
</dbReference>
<dbReference type="SUPFAM" id="SSF54637">
    <property type="entry name" value="Thioesterase/thiol ester dehydrase-isomerase"/>
    <property type="match status" value="1"/>
</dbReference>
<dbReference type="InterPro" id="IPR006683">
    <property type="entry name" value="Thioestr_dom"/>
</dbReference>
<evidence type="ECO:0000313" key="5">
    <source>
        <dbReference type="Proteomes" id="UP000238157"/>
    </source>
</evidence>
<dbReference type="PANTHER" id="PTHR31793:SF27">
    <property type="entry name" value="NOVEL THIOESTERASE SUPERFAMILY DOMAIN AND SAPOSIN A-TYPE DOMAIN CONTAINING PROTEIN (0610012H03RIK)"/>
    <property type="match status" value="1"/>
</dbReference>
<evidence type="ECO:0000313" key="4">
    <source>
        <dbReference type="EMBL" id="PRY85526.1"/>
    </source>
</evidence>
<comment type="similarity">
    <text evidence="1">Belongs to the 4-hydroxybenzoyl-CoA thioesterase family.</text>
</comment>
<feature type="domain" description="Thioesterase" evidence="3">
    <location>
        <begin position="36"/>
        <end position="116"/>
    </location>
</feature>
<organism evidence="4 5">
    <name type="scientific">Mongoliibacter ruber</name>
    <dbReference type="NCBI Taxonomy" id="1750599"/>
    <lineage>
        <taxon>Bacteria</taxon>
        <taxon>Pseudomonadati</taxon>
        <taxon>Bacteroidota</taxon>
        <taxon>Cytophagia</taxon>
        <taxon>Cytophagales</taxon>
        <taxon>Cyclobacteriaceae</taxon>
        <taxon>Mongoliibacter</taxon>
    </lineage>
</organism>
<keyword evidence="2 4" id="KW-0378">Hydrolase</keyword>